<dbReference type="eggNOG" id="COG1388">
    <property type="taxonomic scope" value="Bacteria"/>
</dbReference>
<dbReference type="PANTHER" id="PTHR37423">
    <property type="entry name" value="SOLUBLE LYTIC MUREIN TRANSGLYCOSYLASE-RELATED"/>
    <property type="match status" value="1"/>
</dbReference>
<dbReference type="InterPro" id="IPR036779">
    <property type="entry name" value="LysM_dom_sf"/>
</dbReference>
<reference evidence="3 4" key="1">
    <citation type="journal article" date="2009" name="J. Bacteriol.">
        <title>Complete and draft genome sequences of six members of the Aquificales.</title>
        <authorList>
            <person name="Reysenbach A.L."/>
            <person name="Hamamura N."/>
            <person name="Podar M."/>
            <person name="Griffiths E."/>
            <person name="Ferreira S."/>
            <person name="Hochstein R."/>
            <person name="Heidelberg J."/>
            <person name="Johnson J."/>
            <person name="Mead D."/>
            <person name="Pohorille A."/>
            <person name="Sarmiento M."/>
            <person name="Schweighofer K."/>
            <person name="Seshadri R."/>
            <person name="Voytek M.A."/>
        </authorList>
    </citation>
    <scope>NUCLEOTIDE SEQUENCE [LARGE SCALE GENOMIC DNA]</scope>
    <source>
        <strain evidence="4">DSM 14350 / EX-H1</strain>
    </source>
</reference>
<dbReference type="Pfam" id="PF01476">
    <property type="entry name" value="LysM"/>
    <property type="match status" value="1"/>
</dbReference>
<dbReference type="OrthoDB" id="9815002at2"/>
<proteinExistence type="inferred from homology"/>
<dbReference type="RefSeq" id="WP_012676745.1">
    <property type="nucleotide sequence ID" value="NC_012440.1"/>
</dbReference>
<dbReference type="GO" id="GO:0016787">
    <property type="term" value="F:hydrolase activity"/>
    <property type="evidence" value="ECO:0007669"/>
    <property type="project" value="UniProtKB-KW"/>
</dbReference>
<dbReference type="SMART" id="SM00257">
    <property type="entry name" value="LysM"/>
    <property type="match status" value="1"/>
</dbReference>
<dbReference type="GO" id="GO:0000270">
    <property type="term" value="P:peptidoglycan metabolic process"/>
    <property type="evidence" value="ECO:0007669"/>
    <property type="project" value="InterPro"/>
</dbReference>
<dbReference type="InterPro" id="IPR000189">
    <property type="entry name" value="Transglyc_AS"/>
</dbReference>
<dbReference type="Gene3D" id="3.10.350.10">
    <property type="entry name" value="LysM domain"/>
    <property type="match status" value="1"/>
</dbReference>
<dbReference type="KEGG" id="pmx:PERMA_1513"/>
<dbReference type="GO" id="GO:0016020">
    <property type="term" value="C:membrane"/>
    <property type="evidence" value="ECO:0007669"/>
    <property type="project" value="InterPro"/>
</dbReference>
<dbReference type="CAZy" id="CBM50">
    <property type="family name" value="Carbohydrate-Binding Module Family 50"/>
</dbReference>
<dbReference type="AlphaFoldDB" id="C0QRI4"/>
<evidence type="ECO:0000313" key="4">
    <source>
        <dbReference type="Proteomes" id="UP000001366"/>
    </source>
</evidence>
<dbReference type="EMBL" id="CP001230">
    <property type="protein sequence ID" value="ACO04507.1"/>
    <property type="molecule type" value="Genomic_DNA"/>
</dbReference>
<dbReference type="SUPFAM" id="SSF53955">
    <property type="entry name" value="Lysozyme-like"/>
    <property type="match status" value="1"/>
</dbReference>
<dbReference type="PaxDb" id="123214-PERMA_1513"/>
<dbReference type="PROSITE" id="PS51782">
    <property type="entry name" value="LYSM"/>
    <property type="match status" value="1"/>
</dbReference>
<dbReference type="InterPro" id="IPR008258">
    <property type="entry name" value="Transglycosylase_SLT_dom_1"/>
</dbReference>
<comment type="similarity">
    <text evidence="1">Belongs to the transglycosylase Slt family.</text>
</comment>
<keyword evidence="3" id="KW-0378">Hydrolase</keyword>
<dbReference type="eggNOG" id="COG0741">
    <property type="taxonomic scope" value="Bacteria"/>
</dbReference>
<organism evidence="3 4">
    <name type="scientific">Persephonella marina (strain DSM 14350 / EX-H1)</name>
    <dbReference type="NCBI Taxonomy" id="123214"/>
    <lineage>
        <taxon>Bacteria</taxon>
        <taxon>Pseudomonadati</taxon>
        <taxon>Aquificota</taxon>
        <taxon>Aquificia</taxon>
        <taxon>Aquificales</taxon>
        <taxon>Hydrogenothermaceae</taxon>
        <taxon>Persephonella</taxon>
    </lineage>
</organism>
<dbReference type="InterPro" id="IPR023346">
    <property type="entry name" value="Lysozyme-like_dom_sf"/>
</dbReference>
<accession>C0QRI4</accession>
<dbReference type="PROSITE" id="PS51257">
    <property type="entry name" value="PROKAR_LIPOPROTEIN"/>
    <property type="match status" value="1"/>
</dbReference>
<dbReference type="PANTHER" id="PTHR37423:SF2">
    <property type="entry name" value="MEMBRANE-BOUND LYTIC MUREIN TRANSGLYCOSYLASE C"/>
    <property type="match status" value="1"/>
</dbReference>
<dbReference type="Pfam" id="PF01464">
    <property type="entry name" value="SLT"/>
    <property type="match status" value="1"/>
</dbReference>
<protein>
    <submittedName>
        <fullName evidence="3">Glycoside hydrolase family 23</fullName>
    </submittedName>
</protein>
<gene>
    <name evidence="3" type="ordered locus">PERMA_1513</name>
</gene>
<dbReference type="GO" id="GO:0008933">
    <property type="term" value="F:peptidoglycan lytic transglycosylase activity"/>
    <property type="evidence" value="ECO:0007669"/>
    <property type="project" value="InterPro"/>
</dbReference>
<dbReference type="Proteomes" id="UP000001366">
    <property type="component" value="Chromosome"/>
</dbReference>
<dbReference type="Gene3D" id="1.10.530.10">
    <property type="match status" value="1"/>
</dbReference>
<sequence length="391" mass="45744">MEKKGWVYSIFFIIPALLISCSSKKVEPEAYLLKKNGKPVIILKQGKKKKIIPVSSVHINEKDFPQLDKEDEAILYEESLKTGIKIPDRKEIRKFLYYYGKKNRKFTQEALNRASYYLPMIKKIFKEYGLPEELAYLPIIESGFDPYATSRSGAAGIWQFMRITGKRFGLKINRKIDERRDPYKSTIAAAKYLKYLYNYFGRWDLALAAYNCGEGCIQRSLSWNSKDFWDIKHKLPDQTRDYVPKFFAAVLIAKKPEKFGIKIRKREEYIVKTKKAKTTFSLKKFSRIYGIDYYLLKRYNAHLVKGVAYKGYSINIPVKKAVALKKKPEVKKVSYKKRYIIHMVKKGETLYRISKKYDVPVEEIIKANKIKDGKIKAGQVLRIPVKEVTLR</sequence>
<dbReference type="STRING" id="123214.PERMA_1513"/>
<dbReference type="HOGENOM" id="CLU_009520_1_0_0"/>
<keyword evidence="4" id="KW-1185">Reference proteome</keyword>
<evidence type="ECO:0000259" key="2">
    <source>
        <dbReference type="PROSITE" id="PS51782"/>
    </source>
</evidence>
<dbReference type="InterPro" id="IPR018392">
    <property type="entry name" value="LysM"/>
</dbReference>
<dbReference type="PROSITE" id="PS00922">
    <property type="entry name" value="TRANSGLYCOSYLASE"/>
    <property type="match status" value="1"/>
</dbReference>
<evidence type="ECO:0000256" key="1">
    <source>
        <dbReference type="ARBA" id="ARBA00007734"/>
    </source>
</evidence>
<evidence type="ECO:0000313" key="3">
    <source>
        <dbReference type="EMBL" id="ACO04507.1"/>
    </source>
</evidence>
<name>C0QRI4_PERMH</name>
<feature type="domain" description="LysM" evidence="2">
    <location>
        <begin position="340"/>
        <end position="383"/>
    </location>
</feature>
<dbReference type="CDD" id="cd00118">
    <property type="entry name" value="LysM"/>
    <property type="match status" value="1"/>
</dbReference>
<dbReference type="CDD" id="cd16894">
    <property type="entry name" value="MltD-like"/>
    <property type="match status" value="1"/>
</dbReference>
<dbReference type="SUPFAM" id="SSF54106">
    <property type="entry name" value="LysM domain"/>
    <property type="match status" value="1"/>
</dbReference>
<dbReference type="CAZy" id="GH23">
    <property type="family name" value="Glycoside Hydrolase Family 23"/>
</dbReference>